<dbReference type="InterPro" id="IPR027268">
    <property type="entry name" value="Peptidase_M4/M1_CTD_sf"/>
</dbReference>
<dbReference type="PANTHER" id="PTHR45726:SF3">
    <property type="entry name" value="LEUKOTRIENE A-4 HYDROLASE"/>
    <property type="match status" value="1"/>
</dbReference>
<dbReference type="RefSeq" id="WP_055142991.1">
    <property type="nucleotide sequence ID" value="NZ_JXSZ01000005.1"/>
</dbReference>
<evidence type="ECO:0000256" key="2">
    <source>
        <dbReference type="PIRSR" id="PIRSR634015-3"/>
    </source>
</evidence>
<dbReference type="InterPro" id="IPR042097">
    <property type="entry name" value="Aminopeptidase_N-like_N_sf"/>
</dbReference>
<feature type="binding site" evidence="2">
    <location>
        <position position="335"/>
    </location>
    <ligand>
        <name>Zn(2+)</name>
        <dbReference type="ChEBI" id="CHEBI:29105"/>
        <note>catalytic</note>
    </ligand>
</feature>
<dbReference type="SUPFAM" id="SSF55486">
    <property type="entry name" value="Metalloproteases ('zincins'), catalytic domain"/>
    <property type="match status" value="1"/>
</dbReference>
<sequence length="540" mass="62004">MKKEAFITLVLLVFTSQVFSQYTKDDSLMGVITPERTWWDLKYYDLDVEVDIENKFFKGSNVILFQALEEGSVMQIDLQPPMKITDVSQADLVLKFNKVAKNTYHIFFNEPIVKGQLSAIKIYFEGQPHEAKNAPWDGGVVFTRDSNGKPFVATANQGIGASIWWPCKDHPADEVDSLQIRVTVPDELWNISNGQMRDMQLSGDGKRSTTWFVNNPINNYGVNINIGNYVSWKDVYQGEKGPLDVSFYVLEQDLPKAKAQFTDAYRTLEALEHWFGPYPFYEDGYKLVQVPYLGMEHQSSVTYGNGFSNGYKGTDLSGTGWGLKWDFIIVHESGHEWFANNITNKDKADMWIHEGFTNYSENLFTEYFYGKEAGAEYVRGTRRLIQNDRPIIGDYKVSQSGSSDMYYKGGNMLHTIRQIINDDEKWRSILRGLNKDFYHQTVTTAQVENYISEKSGIDLSKVFDQYLRTTKIPKLVLTQKGKKIKYHWENVVSGFSMPVDIKVNGETKRICPTRKPQKIKVSGLIVDEDFYIETSWRSEG</sequence>
<reference evidence="5 6" key="1">
    <citation type="submission" date="2015-07" db="EMBL/GenBank/DDBJ databases">
        <title>The draft genome sequence of Leadbetterella sp. JN14-9.</title>
        <authorList>
            <person name="Liu Y."/>
            <person name="Du J."/>
            <person name="Shao Z."/>
        </authorList>
    </citation>
    <scope>NUCLEOTIDE SEQUENCE [LARGE SCALE GENOMIC DNA]</scope>
    <source>
        <strain evidence="5 6">JN14-9</strain>
    </source>
</reference>
<dbReference type="GO" id="GO:0008270">
    <property type="term" value="F:zinc ion binding"/>
    <property type="evidence" value="ECO:0007669"/>
    <property type="project" value="InterPro"/>
</dbReference>
<feature type="domain" description="Peptidase M1 membrane alanine aminopeptidase" evidence="3">
    <location>
        <begin position="319"/>
        <end position="466"/>
    </location>
</feature>
<dbReference type="CDD" id="cd09603">
    <property type="entry name" value="M1_APN_like"/>
    <property type="match status" value="1"/>
</dbReference>
<dbReference type="PANTHER" id="PTHR45726">
    <property type="entry name" value="LEUKOTRIENE A-4 HYDROLASE"/>
    <property type="match status" value="1"/>
</dbReference>
<dbReference type="EMBL" id="LGTQ01000005">
    <property type="protein sequence ID" value="KPM49112.1"/>
    <property type="molecule type" value="Genomic_DNA"/>
</dbReference>
<keyword evidence="6" id="KW-1185">Reference proteome</keyword>
<dbReference type="STRING" id="1605367.AFM12_00205"/>
<dbReference type="Gene3D" id="1.10.390.10">
    <property type="entry name" value="Neutral Protease Domain 2"/>
    <property type="match status" value="1"/>
</dbReference>
<feature type="domain" description="Aminopeptidase N-like N-terminal" evidence="4">
    <location>
        <begin position="42"/>
        <end position="216"/>
    </location>
</feature>
<evidence type="ECO:0000259" key="3">
    <source>
        <dbReference type="Pfam" id="PF01433"/>
    </source>
</evidence>
<dbReference type="Pfam" id="PF17900">
    <property type="entry name" value="Peptidase_M1_N"/>
    <property type="match status" value="1"/>
</dbReference>
<feature type="binding site" evidence="2">
    <location>
        <position position="331"/>
    </location>
    <ligand>
        <name>Zn(2+)</name>
        <dbReference type="ChEBI" id="CHEBI:29105"/>
        <note>catalytic</note>
    </ligand>
</feature>
<feature type="active site" description="Proton acceptor" evidence="1">
    <location>
        <position position="332"/>
    </location>
</feature>
<dbReference type="SUPFAM" id="SSF63737">
    <property type="entry name" value="Leukotriene A4 hydrolase N-terminal domain"/>
    <property type="match status" value="1"/>
</dbReference>
<keyword evidence="2" id="KW-0479">Metal-binding</keyword>
<comment type="caution">
    <text evidence="5">The sequence shown here is derived from an EMBL/GenBank/DDBJ whole genome shotgun (WGS) entry which is preliminary data.</text>
</comment>
<dbReference type="AlphaFoldDB" id="A0A0P7BWX8"/>
<comment type="cofactor">
    <cofactor evidence="2">
        <name>Zn(2+)</name>
        <dbReference type="ChEBI" id="CHEBI:29105"/>
    </cofactor>
    <text evidence="2">Binds 1 zinc ion per subunit.</text>
</comment>
<accession>A0A0P7BWX8</accession>
<dbReference type="GO" id="GO:0008237">
    <property type="term" value="F:metallopeptidase activity"/>
    <property type="evidence" value="ECO:0007669"/>
    <property type="project" value="InterPro"/>
</dbReference>
<name>A0A0P7BWX8_9BACT</name>
<evidence type="ECO:0000313" key="5">
    <source>
        <dbReference type="EMBL" id="KPM49112.1"/>
    </source>
</evidence>
<dbReference type="Proteomes" id="UP000050454">
    <property type="component" value="Unassembled WGS sequence"/>
</dbReference>
<dbReference type="PATRIC" id="fig|1605367.3.peg.1362"/>
<keyword evidence="2" id="KW-0862">Zinc</keyword>
<gene>
    <name evidence="5" type="ORF">AFM12_00205</name>
</gene>
<dbReference type="Pfam" id="PF01433">
    <property type="entry name" value="Peptidase_M1"/>
    <property type="match status" value="1"/>
</dbReference>
<protein>
    <submittedName>
        <fullName evidence="5">Peptidase M1</fullName>
    </submittedName>
</protein>
<evidence type="ECO:0000259" key="4">
    <source>
        <dbReference type="Pfam" id="PF17900"/>
    </source>
</evidence>
<feature type="binding site" evidence="2">
    <location>
        <position position="354"/>
    </location>
    <ligand>
        <name>Zn(2+)</name>
        <dbReference type="ChEBI" id="CHEBI:29105"/>
        <note>catalytic</note>
    </ligand>
</feature>
<organism evidence="5 6">
    <name type="scientific">Jiulongibacter sediminis</name>
    <dbReference type="NCBI Taxonomy" id="1605367"/>
    <lineage>
        <taxon>Bacteria</taxon>
        <taxon>Pseudomonadati</taxon>
        <taxon>Bacteroidota</taxon>
        <taxon>Cytophagia</taxon>
        <taxon>Cytophagales</taxon>
        <taxon>Leadbetterellaceae</taxon>
        <taxon>Jiulongibacter</taxon>
    </lineage>
</organism>
<evidence type="ECO:0000313" key="6">
    <source>
        <dbReference type="Proteomes" id="UP000050454"/>
    </source>
</evidence>
<dbReference type="Gene3D" id="2.60.40.1730">
    <property type="entry name" value="tricorn interacting facor f3 domain"/>
    <property type="match status" value="1"/>
</dbReference>
<evidence type="ECO:0000256" key="1">
    <source>
        <dbReference type="PIRSR" id="PIRSR634015-1"/>
    </source>
</evidence>
<dbReference type="InterPro" id="IPR034015">
    <property type="entry name" value="M1_LTA4H"/>
</dbReference>
<dbReference type="InterPro" id="IPR045357">
    <property type="entry name" value="Aminopeptidase_N-like_N"/>
</dbReference>
<proteinExistence type="predicted"/>
<feature type="active site" description="Proton donor" evidence="1">
    <location>
        <position position="406"/>
    </location>
</feature>
<dbReference type="InterPro" id="IPR014782">
    <property type="entry name" value="Peptidase_M1_dom"/>
</dbReference>
<dbReference type="OrthoDB" id="100605at2"/>